<accession>A0A5N6T9N4</accession>
<keyword evidence="2" id="KW-1185">Reference proteome</keyword>
<gene>
    <name evidence="1" type="ORF">BDV38DRAFT_234664</name>
</gene>
<dbReference type="EMBL" id="ML743553">
    <property type="protein sequence ID" value="KAE8143084.1"/>
    <property type="molecule type" value="Genomic_DNA"/>
</dbReference>
<proteinExistence type="predicted"/>
<sequence length="76" mass="8173">MGRRGWSIGVAVGVLARSAKAGVRPSRCLLASMYSGRIGSLRRSLIDQRGFLVLLGCRIDPGARAARRQDCSGQTR</sequence>
<reference evidence="1 2" key="1">
    <citation type="submission" date="2019-04" db="EMBL/GenBank/DDBJ databases">
        <title>Friends and foes A comparative genomics study of 23 Aspergillus species from section Flavi.</title>
        <authorList>
            <consortium name="DOE Joint Genome Institute"/>
            <person name="Kjaerbolling I."/>
            <person name="Vesth T."/>
            <person name="Frisvad J.C."/>
            <person name="Nybo J.L."/>
            <person name="Theobald S."/>
            <person name="Kildgaard S."/>
            <person name="Isbrandt T."/>
            <person name="Kuo A."/>
            <person name="Sato A."/>
            <person name="Lyhne E.K."/>
            <person name="Kogle M.E."/>
            <person name="Wiebenga A."/>
            <person name="Kun R.S."/>
            <person name="Lubbers R.J."/>
            <person name="Makela M.R."/>
            <person name="Barry K."/>
            <person name="Chovatia M."/>
            <person name="Clum A."/>
            <person name="Daum C."/>
            <person name="Haridas S."/>
            <person name="He G."/>
            <person name="LaButti K."/>
            <person name="Lipzen A."/>
            <person name="Mondo S."/>
            <person name="Riley R."/>
            <person name="Salamov A."/>
            <person name="Simmons B.A."/>
            <person name="Magnuson J.K."/>
            <person name="Henrissat B."/>
            <person name="Mortensen U.H."/>
            <person name="Larsen T.O."/>
            <person name="Devries R.P."/>
            <person name="Grigoriev I.V."/>
            <person name="Machida M."/>
            <person name="Baker S.E."/>
            <person name="Andersen M.R."/>
        </authorList>
    </citation>
    <scope>NUCLEOTIDE SEQUENCE [LARGE SCALE GENOMIC DNA]</scope>
    <source>
        <strain evidence="1 2">CBS 117625</strain>
    </source>
</reference>
<dbReference type="RefSeq" id="XP_031919147.1">
    <property type="nucleotide sequence ID" value="XM_032053258.1"/>
</dbReference>
<protein>
    <submittedName>
        <fullName evidence="1">Uncharacterized protein</fullName>
    </submittedName>
</protein>
<evidence type="ECO:0000313" key="1">
    <source>
        <dbReference type="EMBL" id="KAE8143084.1"/>
    </source>
</evidence>
<organism evidence="1 2">
    <name type="scientific">Aspergillus pseudotamarii</name>
    <dbReference type="NCBI Taxonomy" id="132259"/>
    <lineage>
        <taxon>Eukaryota</taxon>
        <taxon>Fungi</taxon>
        <taxon>Dikarya</taxon>
        <taxon>Ascomycota</taxon>
        <taxon>Pezizomycotina</taxon>
        <taxon>Eurotiomycetes</taxon>
        <taxon>Eurotiomycetidae</taxon>
        <taxon>Eurotiales</taxon>
        <taxon>Aspergillaceae</taxon>
        <taxon>Aspergillus</taxon>
        <taxon>Aspergillus subgen. Circumdati</taxon>
    </lineage>
</organism>
<evidence type="ECO:0000313" key="2">
    <source>
        <dbReference type="Proteomes" id="UP000325672"/>
    </source>
</evidence>
<dbReference type="Proteomes" id="UP000325672">
    <property type="component" value="Unassembled WGS sequence"/>
</dbReference>
<dbReference type="AlphaFoldDB" id="A0A5N6T9N4"/>
<dbReference type="GeneID" id="43637468"/>
<name>A0A5N6T9N4_ASPPS</name>